<feature type="domain" description="Histidine kinase" evidence="8">
    <location>
        <begin position="142"/>
        <end position="353"/>
    </location>
</feature>
<keyword evidence="5" id="KW-0418">Kinase</keyword>
<organism evidence="9 10">
    <name type="scientific">Roseivirga thermotolerans</name>
    <dbReference type="NCBI Taxonomy" id="1758176"/>
    <lineage>
        <taxon>Bacteria</taxon>
        <taxon>Pseudomonadati</taxon>
        <taxon>Bacteroidota</taxon>
        <taxon>Cytophagia</taxon>
        <taxon>Cytophagales</taxon>
        <taxon>Roseivirgaceae</taxon>
        <taxon>Roseivirga</taxon>
    </lineage>
</organism>
<evidence type="ECO:0000256" key="2">
    <source>
        <dbReference type="ARBA" id="ARBA00012438"/>
    </source>
</evidence>
<dbReference type="Gene3D" id="3.30.565.10">
    <property type="entry name" value="Histidine kinase-like ATPase, C-terminal domain"/>
    <property type="match status" value="1"/>
</dbReference>
<evidence type="ECO:0000256" key="4">
    <source>
        <dbReference type="ARBA" id="ARBA00022679"/>
    </source>
</evidence>
<feature type="transmembrane region" description="Helical" evidence="7">
    <location>
        <begin position="66"/>
        <end position="86"/>
    </location>
</feature>
<evidence type="ECO:0000256" key="3">
    <source>
        <dbReference type="ARBA" id="ARBA00022553"/>
    </source>
</evidence>
<dbReference type="InterPro" id="IPR003661">
    <property type="entry name" value="HisK_dim/P_dom"/>
</dbReference>
<evidence type="ECO:0000256" key="5">
    <source>
        <dbReference type="ARBA" id="ARBA00022777"/>
    </source>
</evidence>
<dbReference type="RefSeq" id="WP_189628240.1">
    <property type="nucleotide sequence ID" value="NZ_BNAG01000001.1"/>
</dbReference>
<dbReference type="InterPro" id="IPR036890">
    <property type="entry name" value="HATPase_C_sf"/>
</dbReference>
<keyword evidence="7" id="KW-0812">Transmembrane</keyword>
<proteinExistence type="predicted"/>
<dbReference type="InterPro" id="IPR036097">
    <property type="entry name" value="HisK_dim/P_sf"/>
</dbReference>
<dbReference type="InterPro" id="IPR005467">
    <property type="entry name" value="His_kinase_dom"/>
</dbReference>
<feature type="compositionally biased region" description="Polar residues" evidence="6">
    <location>
        <begin position="1"/>
        <end position="12"/>
    </location>
</feature>
<reference evidence="10" key="1">
    <citation type="journal article" date="2019" name="Int. J. Syst. Evol. Microbiol.">
        <title>The Global Catalogue of Microorganisms (GCM) 10K type strain sequencing project: providing services to taxonomists for standard genome sequencing and annotation.</title>
        <authorList>
            <consortium name="The Broad Institute Genomics Platform"/>
            <consortium name="The Broad Institute Genome Sequencing Center for Infectious Disease"/>
            <person name="Wu L."/>
            <person name="Ma J."/>
        </authorList>
    </citation>
    <scope>NUCLEOTIDE SEQUENCE [LARGE SCALE GENOMIC DNA]</scope>
    <source>
        <strain evidence="10">CGMCC 1.15111</strain>
    </source>
</reference>
<accession>A0ABQ3I524</accession>
<evidence type="ECO:0000256" key="1">
    <source>
        <dbReference type="ARBA" id="ARBA00000085"/>
    </source>
</evidence>
<dbReference type="SUPFAM" id="SSF55874">
    <property type="entry name" value="ATPase domain of HSP90 chaperone/DNA topoisomerase II/histidine kinase"/>
    <property type="match status" value="1"/>
</dbReference>
<dbReference type="SMART" id="SM00388">
    <property type="entry name" value="HisKA"/>
    <property type="match status" value="1"/>
</dbReference>
<dbReference type="PANTHER" id="PTHR43304">
    <property type="entry name" value="PHYTOCHROME-LIKE PROTEIN CPH1"/>
    <property type="match status" value="1"/>
</dbReference>
<comment type="caution">
    <text evidence="9">The sequence shown here is derived from an EMBL/GenBank/DDBJ whole genome shotgun (WGS) entry which is preliminary data.</text>
</comment>
<name>A0ABQ3I524_9BACT</name>
<dbReference type="SMART" id="SM00387">
    <property type="entry name" value="HATPase_c"/>
    <property type="match status" value="1"/>
</dbReference>
<dbReference type="EC" id="2.7.13.3" evidence="2"/>
<dbReference type="CDD" id="cd00082">
    <property type="entry name" value="HisKA"/>
    <property type="match status" value="1"/>
</dbReference>
<evidence type="ECO:0000313" key="10">
    <source>
        <dbReference type="Proteomes" id="UP000658258"/>
    </source>
</evidence>
<dbReference type="PRINTS" id="PR00344">
    <property type="entry name" value="BCTRLSENSOR"/>
</dbReference>
<keyword evidence="4" id="KW-0808">Transferase</keyword>
<keyword evidence="10" id="KW-1185">Reference proteome</keyword>
<feature type="region of interest" description="Disordered" evidence="6">
    <location>
        <begin position="1"/>
        <end position="20"/>
    </location>
</feature>
<evidence type="ECO:0000259" key="8">
    <source>
        <dbReference type="PROSITE" id="PS50109"/>
    </source>
</evidence>
<dbReference type="Pfam" id="PF00512">
    <property type="entry name" value="HisKA"/>
    <property type="match status" value="1"/>
</dbReference>
<dbReference type="InterPro" id="IPR004358">
    <property type="entry name" value="Sig_transdc_His_kin-like_C"/>
</dbReference>
<comment type="catalytic activity">
    <reaction evidence="1">
        <text>ATP + protein L-histidine = ADP + protein N-phospho-L-histidine.</text>
        <dbReference type="EC" id="2.7.13.3"/>
    </reaction>
</comment>
<feature type="transmembrane region" description="Helical" evidence="7">
    <location>
        <begin position="92"/>
        <end position="111"/>
    </location>
</feature>
<dbReference type="Gene3D" id="1.10.287.130">
    <property type="match status" value="1"/>
</dbReference>
<keyword evidence="7" id="KW-0472">Membrane</keyword>
<dbReference type="SUPFAM" id="SSF47384">
    <property type="entry name" value="Homodimeric domain of signal transducing histidine kinase"/>
    <property type="match status" value="1"/>
</dbReference>
<dbReference type="InterPro" id="IPR052162">
    <property type="entry name" value="Sensor_kinase/Photoreceptor"/>
</dbReference>
<keyword evidence="3" id="KW-0597">Phosphoprotein</keyword>
<gene>
    <name evidence="9" type="ORF">GCM10011340_01100</name>
</gene>
<dbReference type="Proteomes" id="UP000658258">
    <property type="component" value="Unassembled WGS sequence"/>
</dbReference>
<keyword evidence="7" id="KW-1133">Transmembrane helix</keyword>
<feature type="transmembrane region" description="Helical" evidence="7">
    <location>
        <begin position="27"/>
        <end position="54"/>
    </location>
</feature>
<evidence type="ECO:0000256" key="7">
    <source>
        <dbReference type="SAM" id="Phobius"/>
    </source>
</evidence>
<sequence>MITQDNLQSSTLLGPGKSSGPTREVQLSLFMILVVFAVDLIIPLGVAVGILYVCSMAVILSQKPKTLLYFSILISILIWLIPLITFNNQTTWMAFANRGISTLAIWVMYIIGIRHSRLNLQVQKHNRELAHKNKELEQFTYVASHDLQEPLRTVTNFTKILVEDYGTKLDDTGKKSLKFISESATRMRQLVKDLLDYSRIGQERQLTMVDCHSLLVHIQKDLSSVLESTHTTLVLGELPEVRGYQTELRLLFQNLISNAIKFRKKEVAPQIQITAKEDNGWVFAIQDNGIGISKKHQEKIFTIFQRIHSREAYEGTGIGLAHCRKIAEVHKGRIWVESEPDQGSTFYFYLPKL</sequence>
<dbReference type="EMBL" id="BNAG01000001">
    <property type="protein sequence ID" value="GHE50871.1"/>
    <property type="molecule type" value="Genomic_DNA"/>
</dbReference>
<protein>
    <recommendedName>
        <fullName evidence="2">histidine kinase</fullName>
        <ecNumber evidence="2">2.7.13.3</ecNumber>
    </recommendedName>
</protein>
<dbReference type="PANTHER" id="PTHR43304:SF1">
    <property type="entry name" value="PAC DOMAIN-CONTAINING PROTEIN"/>
    <property type="match status" value="1"/>
</dbReference>
<dbReference type="InterPro" id="IPR003594">
    <property type="entry name" value="HATPase_dom"/>
</dbReference>
<evidence type="ECO:0000256" key="6">
    <source>
        <dbReference type="SAM" id="MobiDB-lite"/>
    </source>
</evidence>
<dbReference type="Pfam" id="PF02518">
    <property type="entry name" value="HATPase_c"/>
    <property type="match status" value="1"/>
</dbReference>
<dbReference type="PROSITE" id="PS50109">
    <property type="entry name" value="HIS_KIN"/>
    <property type="match status" value="1"/>
</dbReference>
<evidence type="ECO:0000313" key="9">
    <source>
        <dbReference type="EMBL" id="GHE50871.1"/>
    </source>
</evidence>